<feature type="region of interest" description="Disordered" evidence="3">
    <location>
        <begin position="163"/>
        <end position="182"/>
    </location>
</feature>
<protein>
    <recommendedName>
        <fullName evidence="4">C2 domain-containing protein</fullName>
    </recommendedName>
</protein>
<feature type="region of interest" description="Disordered" evidence="3">
    <location>
        <begin position="28"/>
        <end position="51"/>
    </location>
</feature>
<reference evidence="5" key="1">
    <citation type="journal article" date="2019" name="bioRxiv">
        <title>The Genome of the Zebra Mussel, Dreissena polymorpha: A Resource for Invasive Species Research.</title>
        <authorList>
            <person name="McCartney M.A."/>
            <person name="Auch B."/>
            <person name="Kono T."/>
            <person name="Mallez S."/>
            <person name="Zhang Y."/>
            <person name="Obille A."/>
            <person name="Becker A."/>
            <person name="Abrahante J.E."/>
            <person name="Garbe J."/>
            <person name="Badalamenti J.P."/>
            <person name="Herman A."/>
            <person name="Mangelson H."/>
            <person name="Liachko I."/>
            <person name="Sullivan S."/>
            <person name="Sone E.D."/>
            <person name="Koren S."/>
            <person name="Silverstein K.A.T."/>
            <person name="Beckman K.B."/>
            <person name="Gohl D.M."/>
        </authorList>
    </citation>
    <scope>NUCLEOTIDE SEQUENCE</scope>
    <source>
        <strain evidence="5">Duluth1</strain>
        <tissue evidence="5">Whole animal</tissue>
    </source>
</reference>
<keyword evidence="6" id="KW-1185">Reference proteome</keyword>
<keyword evidence="2" id="KW-0268">Exocytosis</keyword>
<organism evidence="5 6">
    <name type="scientific">Dreissena polymorpha</name>
    <name type="common">Zebra mussel</name>
    <name type="synonym">Mytilus polymorpha</name>
    <dbReference type="NCBI Taxonomy" id="45954"/>
    <lineage>
        <taxon>Eukaryota</taxon>
        <taxon>Metazoa</taxon>
        <taxon>Spiralia</taxon>
        <taxon>Lophotrochozoa</taxon>
        <taxon>Mollusca</taxon>
        <taxon>Bivalvia</taxon>
        <taxon>Autobranchia</taxon>
        <taxon>Heteroconchia</taxon>
        <taxon>Euheterodonta</taxon>
        <taxon>Imparidentia</taxon>
        <taxon>Neoheterodontei</taxon>
        <taxon>Myida</taxon>
        <taxon>Dreissenoidea</taxon>
        <taxon>Dreissenidae</taxon>
        <taxon>Dreissena</taxon>
    </lineage>
</organism>
<dbReference type="Gene3D" id="2.60.40.150">
    <property type="entry name" value="C2 domain"/>
    <property type="match status" value="1"/>
</dbReference>
<feature type="domain" description="C2" evidence="4">
    <location>
        <begin position="104"/>
        <end position="284"/>
    </location>
</feature>
<dbReference type="AlphaFoldDB" id="A0A9D4M578"/>
<dbReference type="PROSITE" id="PS50004">
    <property type="entry name" value="C2"/>
    <property type="match status" value="1"/>
</dbReference>
<comment type="caution">
    <text evidence="5">The sequence shown here is derived from an EMBL/GenBank/DDBJ whole genome shotgun (WGS) entry which is preliminary data.</text>
</comment>
<dbReference type="GO" id="GO:0006887">
    <property type="term" value="P:exocytosis"/>
    <property type="evidence" value="ECO:0007669"/>
    <property type="project" value="UniProtKB-KW"/>
</dbReference>
<accession>A0A9D4M578</accession>
<dbReference type="GO" id="GO:0099503">
    <property type="term" value="C:secretory vesicle"/>
    <property type="evidence" value="ECO:0007669"/>
    <property type="project" value="TreeGrafter"/>
</dbReference>
<gene>
    <name evidence="5" type="ORF">DPMN_032967</name>
</gene>
<evidence type="ECO:0000313" key="6">
    <source>
        <dbReference type="Proteomes" id="UP000828390"/>
    </source>
</evidence>
<dbReference type="SUPFAM" id="SSF49562">
    <property type="entry name" value="C2 domain (Calcium/lipid-binding domain, CaLB)"/>
    <property type="match status" value="1"/>
</dbReference>
<dbReference type="SMART" id="SM00239">
    <property type="entry name" value="C2"/>
    <property type="match status" value="1"/>
</dbReference>
<feature type="compositionally biased region" description="Basic and acidic residues" evidence="3">
    <location>
        <begin position="28"/>
        <end position="40"/>
    </location>
</feature>
<evidence type="ECO:0000256" key="3">
    <source>
        <dbReference type="SAM" id="MobiDB-lite"/>
    </source>
</evidence>
<dbReference type="EMBL" id="JAIWYP010000002">
    <property type="protein sequence ID" value="KAH3869796.1"/>
    <property type="molecule type" value="Genomic_DNA"/>
</dbReference>
<dbReference type="CDD" id="cd08676">
    <property type="entry name" value="C2A_Munc13-like"/>
    <property type="match status" value="1"/>
</dbReference>
<dbReference type="InterPro" id="IPR035892">
    <property type="entry name" value="C2_domain_sf"/>
</dbReference>
<proteinExistence type="inferred from homology"/>
<sequence length="300" mass="33762">MNLRGVQESDGNFFENFTALSWRQENKRLRATNEDDRDTTKPPPLEVQFAPKHNLPQLSKKEFELLYVEVLYTIKHKIGITIGGHLSFIQDLYLYAQEAFNVSPEDHARLMAKATKEKPPIVILKATVLKAKNLEAKDADGFSDPYCMLGIMPVRGLQGVESSESGSLLSSDDENSPKVKDKNSGAFKRFSVKKKSSAVRDLLPAKYIQTTSVIPNSLNPVWNEKFRFDLEDVNTDRLHLDIWDHDDEFSVIEAAKKLNEVQGIKGLGRYFKQVAQSARTSRTSGNSIDDFLGCLNVPLA</sequence>
<name>A0A9D4M578_DREPO</name>
<reference evidence="5" key="2">
    <citation type="submission" date="2020-11" db="EMBL/GenBank/DDBJ databases">
        <authorList>
            <person name="McCartney M.A."/>
            <person name="Auch B."/>
            <person name="Kono T."/>
            <person name="Mallez S."/>
            <person name="Becker A."/>
            <person name="Gohl D.M."/>
            <person name="Silverstein K.A.T."/>
            <person name="Koren S."/>
            <person name="Bechman K.B."/>
            <person name="Herman A."/>
            <person name="Abrahante J.E."/>
            <person name="Garbe J."/>
        </authorList>
    </citation>
    <scope>NUCLEOTIDE SEQUENCE</scope>
    <source>
        <strain evidence="5">Duluth1</strain>
        <tissue evidence="5">Whole animal</tissue>
    </source>
</reference>
<evidence type="ECO:0000313" key="5">
    <source>
        <dbReference type="EMBL" id="KAH3869796.1"/>
    </source>
</evidence>
<dbReference type="InterPro" id="IPR052095">
    <property type="entry name" value="UNC-13_domain"/>
</dbReference>
<comment type="similarity">
    <text evidence="1">Belongs to the unc-13 family.</text>
</comment>
<evidence type="ECO:0000256" key="1">
    <source>
        <dbReference type="ARBA" id="ARBA00005823"/>
    </source>
</evidence>
<dbReference type="PANTHER" id="PTHR45999">
    <property type="entry name" value="UNC-13-4A, ISOFORM B"/>
    <property type="match status" value="1"/>
</dbReference>
<evidence type="ECO:0000256" key="2">
    <source>
        <dbReference type="ARBA" id="ARBA00022483"/>
    </source>
</evidence>
<evidence type="ECO:0000259" key="4">
    <source>
        <dbReference type="PROSITE" id="PS50004"/>
    </source>
</evidence>
<dbReference type="Proteomes" id="UP000828390">
    <property type="component" value="Unassembled WGS sequence"/>
</dbReference>
<dbReference type="InterPro" id="IPR000008">
    <property type="entry name" value="C2_dom"/>
</dbReference>
<feature type="non-terminal residue" evidence="5">
    <location>
        <position position="300"/>
    </location>
</feature>
<dbReference type="PANTHER" id="PTHR45999:SF4">
    <property type="entry name" value="UNC-13-4A, ISOFORM B"/>
    <property type="match status" value="1"/>
</dbReference>
<dbReference type="Pfam" id="PF00168">
    <property type="entry name" value="C2"/>
    <property type="match status" value="2"/>
</dbReference>